<dbReference type="PANTHER" id="PTHR10851:SF3">
    <property type="entry name" value="PYRIDOXINE_PYRIDOXAMINE 5'-PHOSPHATE OXIDASE 2"/>
    <property type="match status" value="1"/>
</dbReference>
<accession>A0ABV3L2C8</accession>
<dbReference type="Pfam" id="PF12766">
    <property type="entry name" value="Pyridox_oxase_2"/>
    <property type="match status" value="1"/>
</dbReference>
<name>A0ABV3L2C8_9RHOB</name>
<reference evidence="6 7" key="1">
    <citation type="submission" date="2024-07" db="EMBL/GenBank/DDBJ databases">
        <authorList>
            <person name="Kang M."/>
        </authorList>
    </citation>
    <scope>NUCLEOTIDE SEQUENCE [LARGE SCALE GENOMIC DNA]</scope>
    <source>
        <strain evidence="6 7">DFM31</strain>
    </source>
</reference>
<dbReference type="RefSeq" id="WP_366190654.1">
    <property type="nucleotide sequence ID" value="NZ_JBFBVU010000001.1"/>
</dbReference>
<dbReference type="PANTHER" id="PTHR10851">
    <property type="entry name" value="PYRIDOXINE-5-PHOSPHATE OXIDASE"/>
    <property type="match status" value="1"/>
</dbReference>
<proteinExistence type="predicted"/>
<gene>
    <name evidence="6" type="ORF">AB0T83_00560</name>
</gene>
<dbReference type="InterPro" id="IPR000659">
    <property type="entry name" value="Pyridox_Oxase"/>
</dbReference>
<evidence type="ECO:0000256" key="3">
    <source>
        <dbReference type="ARBA" id="ARBA00022643"/>
    </source>
</evidence>
<keyword evidence="3" id="KW-0288">FMN</keyword>
<dbReference type="Proteomes" id="UP001553161">
    <property type="component" value="Unassembled WGS sequence"/>
</dbReference>
<keyword evidence="2" id="KW-0285">Flavoprotein</keyword>
<evidence type="ECO:0000313" key="6">
    <source>
        <dbReference type="EMBL" id="MEV8465270.1"/>
    </source>
</evidence>
<evidence type="ECO:0000256" key="4">
    <source>
        <dbReference type="ARBA" id="ARBA00023002"/>
    </source>
</evidence>
<dbReference type="InterPro" id="IPR012349">
    <property type="entry name" value="Split_barrel_FMN-bd"/>
</dbReference>
<dbReference type="InterPro" id="IPR024624">
    <property type="entry name" value="Pyridox_Oxase_Alr4036_FMN-bd"/>
</dbReference>
<comment type="caution">
    <text evidence="6">The sequence shown here is derived from an EMBL/GenBank/DDBJ whole genome shotgun (WGS) entry which is preliminary data.</text>
</comment>
<evidence type="ECO:0000259" key="5">
    <source>
        <dbReference type="Pfam" id="PF12766"/>
    </source>
</evidence>
<dbReference type="SUPFAM" id="SSF50475">
    <property type="entry name" value="FMN-binding split barrel"/>
    <property type="match status" value="1"/>
</dbReference>
<evidence type="ECO:0000313" key="7">
    <source>
        <dbReference type="Proteomes" id="UP001553161"/>
    </source>
</evidence>
<evidence type="ECO:0000256" key="1">
    <source>
        <dbReference type="ARBA" id="ARBA00001917"/>
    </source>
</evidence>
<protein>
    <submittedName>
        <fullName evidence="6">Pyridoxamine 5'-phosphate oxidase family protein</fullName>
    </submittedName>
</protein>
<dbReference type="Gene3D" id="2.30.110.10">
    <property type="entry name" value="Electron Transport, Fmn-binding Protein, Chain A"/>
    <property type="match status" value="1"/>
</dbReference>
<keyword evidence="7" id="KW-1185">Reference proteome</keyword>
<evidence type="ECO:0000256" key="2">
    <source>
        <dbReference type="ARBA" id="ARBA00022630"/>
    </source>
</evidence>
<feature type="domain" description="Pyridoxamine 5'-phosphate oxidase Alr4036 family FMN-binding" evidence="5">
    <location>
        <begin position="25"/>
        <end position="101"/>
    </location>
</feature>
<comment type="cofactor">
    <cofactor evidence="1">
        <name>FMN</name>
        <dbReference type="ChEBI" id="CHEBI:58210"/>
    </cofactor>
</comment>
<keyword evidence="4" id="KW-0560">Oxidoreductase</keyword>
<organism evidence="6 7">
    <name type="scientific">Meridianimarinicoccus marinus</name>
    <dbReference type="NCBI Taxonomy" id="3231483"/>
    <lineage>
        <taxon>Bacteria</taxon>
        <taxon>Pseudomonadati</taxon>
        <taxon>Pseudomonadota</taxon>
        <taxon>Alphaproteobacteria</taxon>
        <taxon>Rhodobacterales</taxon>
        <taxon>Paracoccaceae</taxon>
        <taxon>Meridianimarinicoccus</taxon>
    </lineage>
</organism>
<sequence>MSDPWTDLDAFHRWFWQKLEDGPSARDTPARLLALATTSAEGAAARMVVLRAVDAPARVLEVHTDLRSAKVAEIRTDPRATLLLWDPSDQLQVRLSCQVTVAAGAEVTRVWTRLPPQVRRVYGGAAASGTPLPAPERLRPPAGPDRFAVLRCQVTSIDALHLGRDLHARARWRDRDGWEGQWIAP</sequence>
<dbReference type="EMBL" id="JBFBVU010000001">
    <property type="protein sequence ID" value="MEV8465270.1"/>
    <property type="molecule type" value="Genomic_DNA"/>
</dbReference>